<feature type="region of interest" description="Disordered" evidence="3">
    <location>
        <begin position="1"/>
        <end position="34"/>
    </location>
</feature>
<dbReference type="SUPFAM" id="SSF47384">
    <property type="entry name" value="Homodimeric domain of signal transducing histidine kinase"/>
    <property type="match status" value="1"/>
</dbReference>
<sequence length="1013" mass="112244">MLSALSKLNATKATTSETDKMSDNNIDENMSSDYSDLQSEKVSMRRLARRQTRAIHGLRLCFLSLLLVTGAVVAASVFLYTRNAQEATFSTLFEDAALEIMDKFHGTVEKNLQASTTLSSYITSYAVQHNLSFPYVTVPDFELFGSHLRSVSGSHIVHWMPFVTDLQREDWEDYAGDKRFQIDDSFVRDQRYRTLQDEEFHVDTTSTSNNQNATKVPVQAPKQDLSGVTILDDGTGYHPKIFSNQKGVPSDDSVGAGPFMVLWQRSPINHAKQKTLNTNWAKLPILAPDLIGTMTREQKALINTASVPPSDYFKAGQEKNLKLSQYRQDTESLINGPSTYLTYPVFDSLLASSESRSVKGVLATSIYWKVLFSNLLPAHGAPQGIICVVQNSLNQFFSFQIDGPQATFLGFGDFHDPSFDAYEYAESIHSYLDARAGPRNRPYTSVSLSDSVEYTLRVYPSVETRDEFVTNEPVGFMMAFVAAFVLASVLFVLFSYLVERRQEIMMEKVITNAQRAASAERELNEFMSHEVRNPLAVAMTACSFVTSAVMDDPKQLLEDAETRQDVCNDLRVVNSSLNFINDFLRSMLDTHRASSGKIKINMAPTDVLRDILQPVASILYNRASNFQLLVECDPTDLVIMSDKIRLKQVVLNLARNSTKFVQHGYVRLRAEVDPVTNQCRIYVEDSGTGIPKEKRKTIFDKYQESLDLLSQGTGVGLCLCKKLMHLMDGDIWLDQDYHSSLKGLPGARFVVEVNAAPLDIDTAVSKTMRKDDDTFATMAETTRASVEGTAMPGVRLLDDSIRISEMQDSKSSSPASSEVEGEADSKSTPVLPAAPMVPPSEPSLAPSSSTIQPSPLVSSPSDKPPAAAPQGLLPQGLSVLFTDDDAMLRKLFVRATKRAVPSWCIEEASCGETALEMCASKSYDLIFMDMYMSSVNKQLLGTETIQQLRSRGIRSVICGLSANDIRERFVKAGADDFILKPLPCKPDQLTKMLADLLSLRADDGGTNSETMDA</sequence>
<dbReference type="InterPro" id="IPR050956">
    <property type="entry name" value="2C_system_His_kinase"/>
</dbReference>
<dbReference type="CDD" id="cd17546">
    <property type="entry name" value="REC_hyHK_CKI1_RcsC-like"/>
    <property type="match status" value="1"/>
</dbReference>
<protein>
    <submittedName>
        <fullName evidence="7">Respiration control sensor protein ArcB</fullName>
    </submittedName>
</protein>
<dbReference type="PANTHER" id="PTHR43719:SF28">
    <property type="entry name" value="PEROXIDE STRESS-ACTIVATED HISTIDINE KINASE MAK1-RELATED"/>
    <property type="match status" value="1"/>
</dbReference>
<dbReference type="CDD" id="cd00082">
    <property type="entry name" value="HisKA"/>
    <property type="match status" value="1"/>
</dbReference>
<feature type="transmembrane region" description="Helical" evidence="4">
    <location>
        <begin position="474"/>
        <end position="498"/>
    </location>
</feature>
<feature type="domain" description="Response regulatory" evidence="6">
    <location>
        <begin position="878"/>
        <end position="995"/>
    </location>
</feature>
<dbReference type="Proteomes" id="UP001153069">
    <property type="component" value="Unassembled WGS sequence"/>
</dbReference>
<dbReference type="InterPro" id="IPR003661">
    <property type="entry name" value="HisK_dim/P_dom"/>
</dbReference>
<dbReference type="GO" id="GO:0000155">
    <property type="term" value="F:phosphorelay sensor kinase activity"/>
    <property type="evidence" value="ECO:0007669"/>
    <property type="project" value="InterPro"/>
</dbReference>
<dbReference type="PROSITE" id="PS50110">
    <property type="entry name" value="RESPONSE_REGULATORY"/>
    <property type="match status" value="1"/>
</dbReference>
<evidence type="ECO:0000256" key="4">
    <source>
        <dbReference type="SAM" id="Phobius"/>
    </source>
</evidence>
<gene>
    <name evidence="7" type="ORF">SEMRO_326_G118130.1</name>
</gene>
<evidence type="ECO:0000259" key="5">
    <source>
        <dbReference type="PROSITE" id="PS50109"/>
    </source>
</evidence>
<keyword evidence="8" id="KW-1185">Reference proteome</keyword>
<feature type="compositionally biased region" description="Polar residues" evidence="3">
    <location>
        <begin position="850"/>
        <end position="861"/>
    </location>
</feature>
<comment type="caution">
    <text evidence="7">The sequence shown here is derived from an EMBL/GenBank/DDBJ whole genome shotgun (WGS) entry which is preliminary data.</text>
</comment>
<dbReference type="Gene3D" id="3.40.50.2300">
    <property type="match status" value="1"/>
</dbReference>
<dbReference type="Pfam" id="PF00072">
    <property type="entry name" value="Response_reg"/>
    <property type="match status" value="1"/>
</dbReference>
<feature type="transmembrane region" description="Helical" evidence="4">
    <location>
        <begin position="54"/>
        <end position="80"/>
    </location>
</feature>
<dbReference type="SMART" id="SM00448">
    <property type="entry name" value="REC"/>
    <property type="match status" value="1"/>
</dbReference>
<dbReference type="PROSITE" id="PS50109">
    <property type="entry name" value="HIS_KIN"/>
    <property type="match status" value="1"/>
</dbReference>
<evidence type="ECO:0000313" key="7">
    <source>
        <dbReference type="EMBL" id="CAB9507949.1"/>
    </source>
</evidence>
<evidence type="ECO:0000256" key="1">
    <source>
        <dbReference type="ARBA" id="ARBA00022553"/>
    </source>
</evidence>
<dbReference type="InterPro" id="IPR001789">
    <property type="entry name" value="Sig_transdc_resp-reg_receiver"/>
</dbReference>
<dbReference type="OrthoDB" id="42472at2759"/>
<feature type="domain" description="Histidine kinase" evidence="5">
    <location>
        <begin position="526"/>
        <end position="757"/>
    </location>
</feature>
<keyword evidence="4" id="KW-0812">Transmembrane</keyword>
<dbReference type="PANTHER" id="PTHR43719">
    <property type="entry name" value="TWO-COMPONENT HISTIDINE KINASE"/>
    <property type="match status" value="1"/>
</dbReference>
<proteinExistence type="predicted"/>
<evidence type="ECO:0000313" key="8">
    <source>
        <dbReference type="Proteomes" id="UP001153069"/>
    </source>
</evidence>
<keyword evidence="4" id="KW-0472">Membrane</keyword>
<dbReference type="AlphaFoldDB" id="A0A9N8DXT6"/>
<dbReference type="SMART" id="SM00387">
    <property type="entry name" value="HATPase_c"/>
    <property type="match status" value="1"/>
</dbReference>
<dbReference type="InterPro" id="IPR004358">
    <property type="entry name" value="Sig_transdc_His_kin-like_C"/>
</dbReference>
<dbReference type="PRINTS" id="PR00344">
    <property type="entry name" value="BCTRLSENSOR"/>
</dbReference>
<feature type="compositionally biased region" description="Polar residues" evidence="3">
    <location>
        <begin position="1"/>
        <end position="16"/>
    </location>
</feature>
<dbReference type="Gene3D" id="3.30.565.10">
    <property type="entry name" value="Histidine kinase-like ATPase, C-terminal domain"/>
    <property type="match status" value="1"/>
</dbReference>
<name>A0A9N8DXT6_9STRA</name>
<accession>A0A9N8DXT6</accession>
<dbReference type="InterPro" id="IPR036097">
    <property type="entry name" value="HisK_dim/P_sf"/>
</dbReference>
<dbReference type="InterPro" id="IPR036890">
    <property type="entry name" value="HATPase_C_sf"/>
</dbReference>
<reference evidence="7" key="1">
    <citation type="submission" date="2020-06" db="EMBL/GenBank/DDBJ databases">
        <authorList>
            <consortium name="Plant Systems Biology data submission"/>
        </authorList>
    </citation>
    <scope>NUCLEOTIDE SEQUENCE</scope>
    <source>
        <strain evidence="7">D6</strain>
    </source>
</reference>
<dbReference type="Gene3D" id="1.10.287.130">
    <property type="match status" value="1"/>
</dbReference>
<dbReference type="InterPro" id="IPR003594">
    <property type="entry name" value="HATPase_dom"/>
</dbReference>
<dbReference type="SUPFAM" id="SSF55874">
    <property type="entry name" value="ATPase domain of HSP90 chaperone/DNA topoisomerase II/histidine kinase"/>
    <property type="match status" value="1"/>
</dbReference>
<dbReference type="InterPro" id="IPR005467">
    <property type="entry name" value="His_kinase_dom"/>
</dbReference>
<dbReference type="EMBL" id="CAICTM010000325">
    <property type="protein sequence ID" value="CAB9507949.1"/>
    <property type="molecule type" value="Genomic_DNA"/>
</dbReference>
<organism evidence="7 8">
    <name type="scientific">Seminavis robusta</name>
    <dbReference type="NCBI Taxonomy" id="568900"/>
    <lineage>
        <taxon>Eukaryota</taxon>
        <taxon>Sar</taxon>
        <taxon>Stramenopiles</taxon>
        <taxon>Ochrophyta</taxon>
        <taxon>Bacillariophyta</taxon>
        <taxon>Bacillariophyceae</taxon>
        <taxon>Bacillariophycidae</taxon>
        <taxon>Naviculales</taxon>
        <taxon>Naviculaceae</taxon>
        <taxon>Seminavis</taxon>
    </lineage>
</organism>
<feature type="region of interest" description="Disordered" evidence="3">
    <location>
        <begin position="805"/>
        <end position="869"/>
    </location>
</feature>
<feature type="compositionally biased region" description="Polar residues" evidence="3">
    <location>
        <begin position="23"/>
        <end position="34"/>
    </location>
</feature>
<dbReference type="SUPFAM" id="SSF52172">
    <property type="entry name" value="CheY-like"/>
    <property type="match status" value="1"/>
</dbReference>
<evidence type="ECO:0000259" key="6">
    <source>
        <dbReference type="PROSITE" id="PS50110"/>
    </source>
</evidence>
<keyword evidence="4" id="KW-1133">Transmembrane helix</keyword>
<keyword evidence="1 2" id="KW-0597">Phosphoprotein</keyword>
<evidence type="ECO:0000256" key="3">
    <source>
        <dbReference type="SAM" id="MobiDB-lite"/>
    </source>
</evidence>
<dbReference type="InterPro" id="IPR011006">
    <property type="entry name" value="CheY-like_superfamily"/>
</dbReference>
<feature type="modified residue" description="4-aspartylphosphate" evidence="2">
    <location>
        <position position="929"/>
    </location>
</feature>
<evidence type="ECO:0000256" key="2">
    <source>
        <dbReference type="PROSITE-ProRule" id="PRU00169"/>
    </source>
</evidence>
<dbReference type="Pfam" id="PF02518">
    <property type="entry name" value="HATPase_c"/>
    <property type="match status" value="1"/>
</dbReference>